<gene>
    <name evidence="2" type="ORF">SNEC2469_LOCUS29397</name>
</gene>
<keyword evidence="3" id="KW-1185">Reference proteome</keyword>
<protein>
    <submittedName>
        <fullName evidence="2">Uncharacterized protein</fullName>
    </submittedName>
</protein>
<reference evidence="2" key="1">
    <citation type="submission" date="2021-02" db="EMBL/GenBank/DDBJ databases">
        <authorList>
            <person name="Dougan E. K."/>
            <person name="Rhodes N."/>
            <person name="Thang M."/>
            <person name="Chan C."/>
        </authorList>
    </citation>
    <scope>NUCLEOTIDE SEQUENCE</scope>
</reference>
<feature type="region of interest" description="Disordered" evidence="1">
    <location>
        <begin position="21"/>
        <end position="64"/>
    </location>
</feature>
<proteinExistence type="predicted"/>
<evidence type="ECO:0000256" key="1">
    <source>
        <dbReference type="SAM" id="MobiDB-lite"/>
    </source>
</evidence>
<name>A0A813B1L0_9DINO</name>
<dbReference type="OrthoDB" id="423980at2759"/>
<evidence type="ECO:0000313" key="2">
    <source>
        <dbReference type="EMBL" id="CAE7887807.1"/>
    </source>
</evidence>
<sequence>MGPESRVRRYFNFMVVKARRGGRTLGQGSGGSPSRIKGDGRAEKRKEERQVRDGKGKTWRPQWHANQVWRRPGADSGLLLRPREEDDKTPPDDCFEVFCRFLQELESRMTGGGPSAQTDERQSGFGDPPALAGWDAAAELKEQLHFFAQQVELLNFETNSKEVSSTHGQLDRNSVSFDLDENALNLLKEARRLLQPAIGLRGGVGRGCYFIVGSFGILGHSPESRIHLAYQLGIEAARIYSGCAVLNGLNVAEIAQLSGDPSGVGEVARVFRVVDGCKEVQGVVAFPGGGGKLAKDLRLLGQHPAQKVDVAGQLLLVNLAEHHRIMIQRWLSASPAAAAQLCSQFFSVDEDKPRTLLHHLCGLAQSLSPCAAQAVASSLHWPSLETLSMDMGNIAWSRLLQALWEQGQRTEHTGDPFVQLRGLRSLAVSFPAERSVSSLQQWQNYVSPQLSRLGALLEFSQLQELVLVDLRSTEVLTAALSGSCGKTLRVCRASFIGPESRKQPLTLPPGGLPSLECLMLRYRDFREQRASRQERMQVMAGPLLSCLKSLHQPMKLKVLALSGIRVDGSSAETAALLEGLQALRGLVTVALRFSVPATFCSLLPLSSLLKLRQCWPLVGHFVVVDQSLHGFDYWPCERMDFRQLYPEGSPDGRRVFNTEFRNVLQQYKLTPEEVWSRMDLRQRSFWEQVSRKLPTMPHSEMTLRVAHLFPSTYDERTHKLC</sequence>
<organism evidence="2 3">
    <name type="scientific">Symbiodinium necroappetens</name>
    <dbReference type="NCBI Taxonomy" id="1628268"/>
    <lineage>
        <taxon>Eukaryota</taxon>
        <taxon>Sar</taxon>
        <taxon>Alveolata</taxon>
        <taxon>Dinophyceae</taxon>
        <taxon>Suessiales</taxon>
        <taxon>Symbiodiniaceae</taxon>
        <taxon>Symbiodinium</taxon>
    </lineage>
</organism>
<comment type="caution">
    <text evidence="2">The sequence shown here is derived from an EMBL/GenBank/DDBJ whole genome shotgun (WGS) entry which is preliminary data.</text>
</comment>
<evidence type="ECO:0000313" key="3">
    <source>
        <dbReference type="Proteomes" id="UP000601435"/>
    </source>
</evidence>
<dbReference type="AlphaFoldDB" id="A0A813B1L0"/>
<accession>A0A813B1L0</accession>
<feature type="compositionally biased region" description="Basic and acidic residues" evidence="1">
    <location>
        <begin position="36"/>
        <end position="56"/>
    </location>
</feature>
<dbReference type="Proteomes" id="UP000601435">
    <property type="component" value="Unassembled WGS sequence"/>
</dbReference>
<dbReference type="EMBL" id="CAJNJA010066064">
    <property type="protein sequence ID" value="CAE7887807.1"/>
    <property type="molecule type" value="Genomic_DNA"/>
</dbReference>